<evidence type="ECO:0000256" key="4">
    <source>
        <dbReference type="ARBA" id="ARBA00022618"/>
    </source>
</evidence>
<evidence type="ECO:0000313" key="10">
    <source>
        <dbReference type="EMBL" id="RIB12459.1"/>
    </source>
</evidence>
<evidence type="ECO:0000256" key="2">
    <source>
        <dbReference type="ARBA" id="ARBA00004629"/>
    </source>
</evidence>
<gene>
    <name evidence="10" type="ORF">C2G38_2145050</name>
</gene>
<accession>A0A397UUR4</accession>
<dbReference type="PANTHER" id="PTHR15459">
    <property type="entry name" value="POLYAMINE-MODULATED FACTOR 1"/>
    <property type="match status" value="1"/>
</dbReference>
<sequence length="203" mass="23256">MSQPQEGPRLKSINQLLEKCLSETLNNFSYAKVAQCFPTLAREKPKRLNEAHGQVLTFLRTNVEEEFKLILKKRNIPEKLNELDALIAKARQREKDGQNSVRSTSTHSLRPKTIIRAKTIPLKEDEIKRLEGEFLKISKENEYLMSELRSKKEQSKCIILPVIEAITEINEVTKAATEIPVDEMHAIIETIFQGCDPHYGITT</sequence>
<keyword evidence="7" id="KW-0539">Nucleus</keyword>
<dbReference type="EMBL" id="QKWP01001022">
    <property type="protein sequence ID" value="RIB12459.1"/>
    <property type="molecule type" value="Genomic_DNA"/>
</dbReference>
<dbReference type="PANTHER" id="PTHR15459:SF3">
    <property type="entry name" value="POLYAMINE-MODULATED FACTOR 1"/>
    <property type="match status" value="1"/>
</dbReference>
<keyword evidence="11" id="KW-1185">Reference proteome</keyword>
<evidence type="ECO:0000256" key="1">
    <source>
        <dbReference type="ARBA" id="ARBA00004123"/>
    </source>
</evidence>
<dbReference type="GO" id="GO:0000444">
    <property type="term" value="C:MIS12/MIND type complex"/>
    <property type="evidence" value="ECO:0007669"/>
    <property type="project" value="InterPro"/>
</dbReference>
<dbReference type="GO" id="GO:0005634">
    <property type="term" value="C:nucleus"/>
    <property type="evidence" value="ECO:0007669"/>
    <property type="project" value="UniProtKB-SubCell"/>
</dbReference>
<comment type="subcellular location">
    <subcellularLocation>
        <location evidence="2">Chromosome</location>
        <location evidence="2">Centromere</location>
        <location evidence="2">Kinetochore</location>
    </subcellularLocation>
    <subcellularLocation>
        <location evidence="1">Nucleus</location>
    </subcellularLocation>
</comment>
<keyword evidence="8" id="KW-0131">Cell cycle</keyword>
<evidence type="ECO:0000256" key="7">
    <source>
        <dbReference type="ARBA" id="ARBA00023242"/>
    </source>
</evidence>
<dbReference type="GO" id="GO:0007059">
    <property type="term" value="P:chromosome segregation"/>
    <property type="evidence" value="ECO:0007669"/>
    <property type="project" value="TreeGrafter"/>
</dbReference>
<dbReference type="InterPro" id="IPR007128">
    <property type="entry name" value="PMF1/Nnf1"/>
</dbReference>
<keyword evidence="9" id="KW-0137">Centromere</keyword>
<name>A0A397UUR4_9GLOM</name>
<keyword evidence="6" id="KW-0995">Kinetochore</keyword>
<dbReference type="Pfam" id="PF03980">
    <property type="entry name" value="Nnf1"/>
    <property type="match status" value="1"/>
</dbReference>
<comment type="caution">
    <text evidence="10">The sequence shown here is derived from an EMBL/GenBank/DDBJ whole genome shotgun (WGS) entry which is preliminary data.</text>
</comment>
<evidence type="ECO:0000256" key="6">
    <source>
        <dbReference type="ARBA" id="ARBA00022838"/>
    </source>
</evidence>
<evidence type="ECO:0000256" key="8">
    <source>
        <dbReference type="ARBA" id="ARBA00023306"/>
    </source>
</evidence>
<dbReference type="Proteomes" id="UP000266673">
    <property type="component" value="Unassembled WGS sequence"/>
</dbReference>
<proteinExistence type="predicted"/>
<protein>
    <submittedName>
        <fullName evidence="10">Nnf1-domain-containing protein</fullName>
    </submittedName>
</protein>
<dbReference type="GO" id="GO:0051301">
    <property type="term" value="P:cell division"/>
    <property type="evidence" value="ECO:0007669"/>
    <property type="project" value="UniProtKB-KW"/>
</dbReference>
<evidence type="ECO:0000313" key="11">
    <source>
        <dbReference type="Proteomes" id="UP000266673"/>
    </source>
</evidence>
<keyword evidence="3" id="KW-0158">Chromosome</keyword>
<evidence type="ECO:0000256" key="9">
    <source>
        <dbReference type="ARBA" id="ARBA00023328"/>
    </source>
</evidence>
<keyword evidence="5" id="KW-0498">Mitosis</keyword>
<organism evidence="10 11">
    <name type="scientific">Gigaspora rosea</name>
    <dbReference type="NCBI Taxonomy" id="44941"/>
    <lineage>
        <taxon>Eukaryota</taxon>
        <taxon>Fungi</taxon>
        <taxon>Fungi incertae sedis</taxon>
        <taxon>Mucoromycota</taxon>
        <taxon>Glomeromycotina</taxon>
        <taxon>Glomeromycetes</taxon>
        <taxon>Diversisporales</taxon>
        <taxon>Gigasporaceae</taxon>
        <taxon>Gigaspora</taxon>
    </lineage>
</organism>
<dbReference type="OrthoDB" id="18453at2759"/>
<evidence type="ECO:0000256" key="5">
    <source>
        <dbReference type="ARBA" id="ARBA00022776"/>
    </source>
</evidence>
<dbReference type="AlphaFoldDB" id="A0A397UUR4"/>
<evidence type="ECO:0000256" key="3">
    <source>
        <dbReference type="ARBA" id="ARBA00022454"/>
    </source>
</evidence>
<reference evidence="10" key="1">
    <citation type="submission" date="2018-06" db="EMBL/GenBank/DDBJ databases">
        <title>Comparative genomics reveals the genomic features of Rhizophagus irregularis, R. cerebriforme, R. diaphanum and Gigaspora rosea, and their symbiotic lifestyle signature.</title>
        <authorList>
            <person name="Morin E."/>
            <person name="San Clemente H."/>
            <person name="Chen E.C.H."/>
            <person name="De La Providencia I."/>
            <person name="Hainaut M."/>
            <person name="Kuo A."/>
            <person name="Kohler A."/>
            <person name="Murat C."/>
            <person name="Tang N."/>
            <person name="Roy S."/>
            <person name="Loubradou J."/>
            <person name="Henrissat B."/>
            <person name="Grigoriev I.V."/>
            <person name="Corradi N."/>
            <person name="Roux C."/>
            <person name="Martin F.M."/>
        </authorList>
    </citation>
    <scope>NUCLEOTIDE SEQUENCE [LARGE SCALE GENOMIC DNA]</scope>
    <source>
        <strain evidence="10">DAOM 194757</strain>
    </source>
</reference>
<keyword evidence="4" id="KW-0132">Cell division</keyword>